<protein>
    <submittedName>
        <fullName evidence="1">HD domain-containing protein</fullName>
    </submittedName>
</protein>
<accession>A0A6P1CDT7</accession>
<dbReference type="Proteomes" id="UP000471190">
    <property type="component" value="Unassembled WGS sequence"/>
</dbReference>
<name>A0A6P1CDT7_RHITR</name>
<evidence type="ECO:0000313" key="1">
    <source>
        <dbReference type="EMBL" id="NEV14506.1"/>
    </source>
</evidence>
<comment type="caution">
    <text evidence="1">The sequence shown here is derived from an EMBL/GenBank/DDBJ whole genome shotgun (WGS) entry which is preliminary data.</text>
</comment>
<proteinExistence type="predicted"/>
<dbReference type="Gene3D" id="1.10.3210.10">
    <property type="entry name" value="Hypothetical protein af1432"/>
    <property type="match status" value="1"/>
</dbReference>
<sequence length="140" mass="15851">MKPLDRAMRIAVAAHEGQTDKTGRPYFEHCERVARLISDEDGKIVAYLHDVVEKGAGWSIERLRKEGFSSSVLSAVDALTMRRDEPEIAFIDRLAVNPLAVSIKQIDIADNIWQLGRKNVDPEKYCHALQMLFRATSRSQ</sequence>
<dbReference type="Pfam" id="PF13328">
    <property type="entry name" value="HD_4"/>
    <property type="match status" value="1"/>
</dbReference>
<gene>
    <name evidence="1" type="ORF">GXW80_26350</name>
</gene>
<evidence type="ECO:0000313" key="2">
    <source>
        <dbReference type="Proteomes" id="UP000471190"/>
    </source>
</evidence>
<dbReference type="EMBL" id="JAADZA010000045">
    <property type="protein sequence ID" value="NEV14506.1"/>
    <property type="molecule type" value="Genomic_DNA"/>
</dbReference>
<reference evidence="1 2" key="1">
    <citation type="submission" date="2020-02" db="EMBL/GenBank/DDBJ databases">
        <title>Draft genome sequence of Rhizobium tropici.</title>
        <authorList>
            <person name="Khayi S."/>
            <person name="Jemo M."/>
        </authorList>
    </citation>
    <scope>NUCLEOTIDE SEQUENCE [LARGE SCALE GENOMIC DNA]</scope>
    <source>
        <strain evidence="1 2">A12</strain>
    </source>
</reference>
<organism evidence="1 2">
    <name type="scientific">Rhizobium tropici</name>
    <dbReference type="NCBI Taxonomy" id="398"/>
    <lineage>
        <taxon>Bacteria</taxon>
        <taxon>Pseudomonadati</taxon>
        <taxon>Pseudomonadota</taxon>
        <taxon>Alphaproteobacteria</taxon>
        <taxon>Hyphomicrobiales</taxon>
        <taxon>Rhizobiaceae</taxon>
        <taxon>Rhizobium/Agrobacterium group</taxon>
        <taxon>Rhizobium</taxon>
    </lineage>
</organism>
<dbReference type="SUPFAM" id="SSF109604">
    <property type="entry name" value="HD-domain/PDEase-like"/>
    <property type="match status" value="1"/>
</dbReference>
<dbReference type="AlphaFoldDB" id="A0A6P1CDT7"/>